<dbReference type="PROSITE" id="PS51257">
    <property type="entry name" value="PROKAR_LIPOPROTEIN"/>
    <property type="match status" value="1"/>
</dbReference>
<feature type="non-terminal residue" evidence="3">
    <location>
        <position position="172"/>
    </location>
</feature>
<feature type="compositionally biased region" description="Low complexity" evidence="1">
    <location>
        <begin position="41"/>
        <end position="56"/>
    </location>
</feature>
<reference evidence="3" key="2">
    <citation type="submission" date="2021-04" db="EMBL/GenBank/DDBJ databases">
        <authorList>
            <person name="Gilroy R."/>
        </authorList>
    </citation>
    <scope>NUCLEOTIDE SEQUENCE</scope>
    <source>
        <strain evidence="3">CHK130-7132</strain>
    </source>
</reference>
<organism evidence="3 4">
    <name type="scientific">Candidatus Brachybacterium intestinipullorum</name>
    <dbReference type="NCBI Taxonomy" id="2838512"/>
    <lineage>
        <taxon>Bacteria</taxon>
        <taxon>Bacillati</taxon>
        <taxon>Actinomycetota</taxon>
        <taxon>Actinomycetes</taxon>
        <taxon>Micrococcales</taxon>
        <taxon>Dermabacteraceae</taxon>
        <taxon>Brachybacterium</taxon>
    </lineage>
</organism>
<feature type="compositionally biased region" description="Acidic residues" evidence="1">
    <location>
        <begin position="61"/>
        <end position="82"/>
    </location>
</feature>
<feature type="signal peptide" evidence="2">
    <location>
        <begin position="1"/>
        <end position="24"/>
    </location>
</feature>
<comment type="caution">
    <text evidence="3">The sequence shown here is derived from an EMBL/GenBank/DDBJ whole genome shotgun (WGS) entry which is preliminary data.</text>
</comment>
<evidence type="ECO:0008006" key="5">
    <source>
        <dbReference type="Google" id="ProtNLM"/>
    </source>
</evidence>
<dbReference type="EMBL" id="DWWC01000135">
    <property type="protein sequence ID" value="HJC69450.1"/>
    <property type="molecule type" value="Genomic_DNA"/>
</dbReference>
<evidence type="ECO:0000313" key="4">
    <source>
        <dbReference type="Proteomes" id="UP000823854"/>
    </source>
</evidence>
<dbReference type="Proteomes" id="UP000823854">
    <property type="component" value="Unassembled WGS sequence"/>
</dbReference>
<gene>
    <name evidence="3" type="ORF">H9932_07195</name>
</gene>
<sequence length="172" mass="17218">MFTSRALRTSAAVTALVLSLAACGASQDESPTATSDGGGVEATAPAEEAPAASDAGGAEDGSSDSEEADAAEDTAPEEDSEGADAAGDGDSTAGQETGTLTITLNGEETSFTPEIVRCEGEPGTLRNAVLTMKGDELPLVKVTPGEFALVKLQQRGEPEKTSAPQDITAEDG</sequence>
<feature type="compositionally biased region" description="Low complexity" evidence="1">
    <location>
        <begin position="83"/>
        <end position="94"/>
    </location>
</feature>
<feature type="region of interest" description="Disordered" evidence="1">
    <location>
        <begin position="23"/>
        <end position="112"/>
    </location>
</feature>
<evidence type="ECO:0000313" key="3">
    <source>
        <dbReference type="EMBL" id="HJC69450.1"/>
    </source>
</evidence>
<dbReference type="AlphaFoldDB" id="A0A9D2Q202"/>
<feature type="region of interest" description="Disordered" evidence="1">
    <location>
        <begin position="153"/>
        <end position="172"/>
    </location>
</feature>
<feature type="chain" id="PRO_5039051916" description="Lipoprotein" evidence="2">
    <location>
        <begin position="25"/>
        <end position="172"/>
    </location>
</feature>
<reference evidence="3" key="1">
    <citation type="journal article" date="2021" name="PeerJ">
        <title>Extensive microbial diversity within the chicken gut microbiome revealed by metagenomics and culture.</title>
        <authorList>
            <person name="Gilroy R."/>
            <person name="Ravi A."/>
            <person name="Getino M."/>
            <person name="Pursley I."/>
            <person name="Horton D.L."/>
            <person name="Alikhan N.F."/>
            <person name="Baker D."/>
            <person name="Gharbi K."/>
            <person name="Hall N."/>
            <person name="Watson M."/>
            <person name="Adriaenssens E.M."/>
            <person name="Foster-Nyarko E."/>
            <person name="Jarju S."/>
            <person name="Secka A."/>
            <person name="Antonio M."/>
            <person name="Oren A."/>
            <person name="Chaudhuri R.R."/>
            <person name="La Ragione R."/>
            <person name="Hildebrand F."/>
            <person name="Pallen M.J."/>
        </authorList>
    </citation>
    <scope>NUCLEOTIDE SEQUENCE</scope>
    <source>
        <strain evidence="3">CHK130-7132</strain>
    </source>
</reference>
<keyword evidence="2" id="KW-0732">Signal</keyword>
<protein>
    <recommendedName>
        <fullName evidence="5">Lipoprotein</fullName>
    </recommendedName>
</protein>
<proteinExistence type="predicted"/>
<evidence type="ECO:0000256" key="2">
    <source>
        <dbReference type="SAM" id="SignalP"/>
    </source>
</evidence>
<accession>A0A9D2Q202</accession>
<evidence type="ECO:0000256" key="1">
    <source>
        <dbReference type="SAM" id="MobiDB-lite"/>
    </source>
</evidence>
<feature type="compositionally biased region" description="Polar residues" evidence="1">
    <location>
        <begin position="95"/>
        <end position="112"/>
    </location>
</feature>
<name>A0A9D2Q202_9MICO</name>